<dbReference type="InterPro" id="IPR050126">
    <property type="entry name" value="Ap4A_hydrolase"/>
</dbReference>
<organism evidence="2 3">
    <name type="scientific">Lacticaseibacillus pabuli</name>
    <dbReference type="NCBI Taxonomy" id="3025672"/>
    <lineage>
        <taxon>Bacteria</taxon>
        <taxon>Bacillati</taxon>
        <taxon>Bacillota</taxon>
        <taxon>Bacilli</taxon>
        <taxon>Lactobacillales</taxon>
        <taxon>Lactobacillaceae</taxon>
        <taxon>Lacticaseibacillus</taxon>
    </lineage>
</organism>
<reference evidence="2 3" key="1">
    <citation type="submission" date="2023-02" db="EMBL/GenBank/DDBJ databases">
        <title>Genome sequence of Lacticaseibacillus sp. KACC 23028.</title>
        <authorList>
            <person name="Kim S."/>
            <person name="Heo J."/>
            <person name="Kwon S.-W."/>
        </authorList>
    </citation>
    <scope>NUCLEOTIDE SEQUENCE [LARGE SCALE GENOMIC DNA]</scope>
    <source>
        <strain evidence="2 3">KACC 23028</strain>
    </source>
</reference>
<name>A0ABY7WTG8_9LACO</name>
<proteinExistence type="predicted"/>
<dbReference type="Gene3D" id="3.60.21.10">
    <property type="match status" value="1"/>
</dbReference>
<dbReference type="EMBL" id="CP117884">
    <property type="protein sequence ID" value="WDF83463.1"/>
    <property type="molecule type" value="Genomic_DNA"/>
</dbReference>
<dbReference type="Pfam" id="PF00149">
    <property type="entry name" value="Metallophos"/>
    <property type="match status" value="1"/>
</dbReference>
<dbReference type="InterPro" id="IPR029052">
    <property type="entry name" value="Metallo-depent_PP-like"/>
</dbReference>
<dbReference type="InterPro" id="IPR004843">
    <property type="entry name" value="Calcineurin-like_PHP"/>
</dbReference>
<feature type="domain" description="Calcineurin-like phosphoesterase" evidence="1">
    <location>
        <begin position="1"/>
        <end position="197"/>
    </location>
</feature>
<evidence type="ECO:0000259" key="1">
    <source>
        <dbReference type="Pfam" id="PF00149"/>
    </source>
</evidence>
<dbReference type="SUPFAM" id="SSF56300">
    <property type="entry name" value="Metallo-dependent phosphatases"/>
    <property type="match status" value="1"/>
</dbReference>
<protein>
    <submittedName>
        <fullName evidence="2">Metallophosphoesterase</fullName>
    </submittedName>
</protein>
<keyword evidence="3" id="KW-1185">Reference proteome</keyword>
<evidence type="ECO:0000313" key="3">
    <source>
        <dbReference type="Proteomes" id="UP001220377"/>
    </source>
</evidence>
<accession>A0ABY7WTG8</accession>
<dbReference type="Proteomes" id="UP001220377">
    <property type="component" value="Chromosome"/>
</dbReference>
<sequence length="266" mass="30084">MTVIAVSDIHGSMTVMKHVREMQAKHPDAFTIYLGDYFDGHEHSAQVMRMIMKQVADKKAIAVLGNHDAMFQEYMKDNANQALWFMNGGDATVQHMIKFATGKEIDPASDEARHDMFDNFNDIFEFVSKLPTIAVYGRMLYIHAGLDLGTANPISDTKVIDRLWIREDYIYRTDRSEAIFAHNPLDYTIVTGHTPTGLIAGRFDNSPVDVKEKFPHCPILKIQYEGEEPRYFIDGGVHSALPENQGNIAVFDEETGELVDSLQTRP</sequence>
<dbReference type="PANTHER" id="PTHR42850:SF4">
    <property type="entry name" value="ZINC-DEPENDENT ENDOPOLYPHOSPHATASE"/>
    <property type="match status" value="1"/>
</dbReference>
<dbReference type="RefSeq" id="WP_274261652.1">
    <property type="nucleotide sequence ID" value="NZ_CP117884.1"/>
</dbReference>
<gene>
    <name evidence="2" type="ORF">PQ472_04295</name>
</gene>
<dbReference type="PANTHER" id="PTHR42850">
    <property type="entry name" value="METALLOPHOSPHOESTERASE"/>
    <property type="match status" value="1"/>
</dbReference>
<evidence type="ECO:0000313" key="2">
    <source>
        <dbReference type="EMBL" id="WDF83463.1"/>
    </source>
</evidence>